<dbReference type="SUPFAM" id="SSF52467">
    <property type="entry name" value="DHS-like NAD/FAD-binding domain"/>
    <property type="match status" value="1"/>
</dbReference>
<dbReference type="NCBIfam" id="NF002006">
    <property type="entry name" value="PRK00805.1"/>
    <property type="match status" value="1"/>
</dbReference>
<evidence type="ECO:0000256" key="1">
    <source>
        <dbReference type="ARBA" id="ARBA00009892"/>
    </source>
</evidence>
<dbReference type="AlphaFoldDB" id="A0A9E7PT89"/>
<accession>A0A9E7PT89</accession>
<proteinExistence type="inferred from homology"/>
<dbReference type="PANTHER" id="PTHR11703:SF2">
    <property type="entry name" value="DEOXYHYPUSINE SYNTHASE-LIKE PROTEIN"/>
    <property type="match status" value="1"/>
</dbReference>
<gene>
    <name evidence="3" type="ORF">L6E24_04865</name>
</gene>
<dbReference type="InterPro" id="IPR002773">
    <property type="entry name" value="Deoxyhypusine_synthase"/>
</dbReference>
<evidence type="ECO:0000313" key="3">
    <source>
        <dbReference type="EMBL" id="UUX93457.1"/>
    </source>
</evidence>
<dbReference type="Gene3D" id="3.40.910.10">
    <property type="entry name" value="Deoxyhypusine synthase"/>
    <property type="match status" value="1"/>
</dbReference>
<comment type="similarity">
    <text evidence="1">Belongs to the deoxyhypusine synthase family.</text>
</comment>
<organism evidence="3 4">
    <name type="scientific">Methanoplanus endosymbiosus</name>
    <dbReference type="NCBI Taxonomy" id="33865"/>
    <lineage>
        <taxon>Archaea</taxon>
        <taxon>Methanobacteriati</taxon>
        <taxon>Methanobacteriota</taxon>
        <taxon>Stenosarchaea group</taxon>
        <taxon>Methanomicrobia</taxon>
        <taxon>Methanomicrobiales</taxon>
        <taxon>Methanomicrobiaceae</taxon>
        <taxon>Methanoplanus</taxon>
    </lineage>
</organism>
<dbReference type="EC" id="2.5.1.46" evidence="3"/>
<reference evidence="3" key="1">
    <citation type="submission" date="2022-04" db="EMBL/GenBank/DDBJ databases">
        <title>Complete genome of Methanoplanus endosymbiosus DSM 3599.</title>
        <authorList>
            <person name="Chen S.-C."/>
            <person name="You Y.-T."/>
            <person name="Zhou Y.-Z."/>
            <person name="Lai M.-C."/>
        </authorList>
    </citation>
    <scope>NUCLEOTIDE SEQUENCE</scope>
    <source>
        <strain evidence="3">DSM 3599</strain>
    </source>
</reference>
<dbReference type="PANTHER" id="PTHR11703">
    <property type="entry name" value="DEOXYHYPUSINE SYNTHASE"/>
    <property type="match status" value="1"/>
</dbReference>
<name>A0A9E7PT89_9EURY</name>
<dbReference type="RefSeq" id="WP_257743594.1">
    <property type="nucleotide sequence ID" value="NZ_CP096115.1"/>
</dbReference>
<sequence length="327" mass="35601">MKRATSVSPSGSVAGLIEGMGKTGFQGRKLGESLEVWKKMIDDPDCIILLGLSGAMIPAGMQKCVIELIKNRYIDGIVSTGANMFHDTCEHLGVRHYMGHHNADDCELFSKGIDRIYDVFAYDDQFRGIESEIASFIEEISPFNASSRVLMEKLGVWLGGKNPAGESVLNECAKAKIPVFIPALCDSSVGIAALMARRRGIEISVDQIADVDEITTVIENSVRTGVIYVGGGVPKNFIQQTHVIAGIHERNTDGHQYAIQYTTDAPHWGGLSGCTFEEAISWGKEAPDSFRVQCFADATIALPLIVSALTERKPLRAGIPDMKSFFE</sequence>
<dbReference type="KEGG" id="mend:L6E24_04865"/>
<dbReference type="Proteomes" id="UP001060368">
    <property type="component" value="Chromosome"/>
</dbReference>
<dbReference type="InterPro" id="IPR036982">
    <property type="entry name" value="Deoxyhypusine_synthase_sf"/>
</dbReference>
<dbReference type="GeneID" id="74307003"/>
<dbReference type="GO" id="GO:0005737">
    <property type="term" value="C:cytoplasm"/>
    <property type="evidence" value="ECO:0007669"/>
    <property type="project" value="TreeGrafter"/>
</dbReference>
<evidence type="ECO:0000313" key="4">
    <source>
        <dbReference type="Proteomes" id="UP001060368"/>
    </source>
</evidence>
<dbReference type="EMBL" id="CP096115">
    <property type="protein sequence ID" value="UUX93457.1"/>
    <property type="molecule type" value="Genomic_DNA"/>
</dbReference>
<evidence type="ECO:0000256" key="2">
    <source>
        <dbReference type="ARBA" id="ARBA00022679"/>
    </source>
</evidence>
<dbReference type="GO" id="GO:0034038">
    <property type="term" value="F:deoxyhypusine synthase activity"/>
    <property type="evidence" value="ECO:0007669"/>
    <property type="project" value="UniProtKB-EC"/>
</dbReference>
<dbReference type="Pfam" id="PF01916">
    <property type="entry name" value="DS"/>
    <property type="match status" value="1"/>
</dbReference>
<dbReference type="InterPro" id="IPR029035">
    <property type="entry name" value="DHS-like_NAD/FAD-binding_dom"/>
</dbReference>
<dbReference type="NCBIfam" id="TIGR00321">
    <property type="entry name" value="dhys"/>
    <property type="match status" value="1"/>
</dbReference>
<keyword evidence="2 3" id="KW-0808">Transferase</keyword>
<keyword evidence="4" id="KW-1185">Reference proteome</keyword>
<protein>
    <submittedName>
        <fullName evidence="3">Deoxyhypusine synthase</fullName>
        <ecNumber evidence="3">2.5.1.46</ecNumber>
    </submittedName>
</protein>